<dbReference type="InterPro" id="IPR050483">
    <property type="entry name" value="CoA-transferase_III_domain"/>
</dbReference>
<dbReference type="EMBL" id="VSSQ01000572">
    <property type="protein sequence ID" value="MPL97738.1"/>
    <property type="molecule type" value="Genomic_DNA"/>
</dbReference>
<comment type="caution">
    <text evidence="3">The sequence shown here is derived from an EMBL/GenBank/DDBJ whole genome shotgun (WGS) entry which is preliminary data.</text>
</comment>
<reference evidence="3" key="1">
    <citation type="submission" date="2019-08" db="EMBL/GenBank/DDBJ databases">
        <authorList>
            <person name="Kucharzyk K."/>
            <person name="Murdoch R.W."/>
            <person name="Higgins S."/>
            <person name="Loffler F."/>
        </authorList>
    </citation>
    <scope>NUCLEOTIDE SEQUENCE</scope>
</reference>
<dbReference type="SUPFAM" id="SSF89796">
    <property type="entry name" value="CoA-transferase family III (CaiB/BaiF)"/>
    <property type="match status" value="1"/>
</dbReference>
<sequence length="410" mass="45416">MKSDLSENLGEVLVMGMLTGVTVLDLSTVIAAPFAAGLMADFGAEVIKIEMPNGGDPFRRLGPFHGKDAMRFACMGRNKKSVTLDLRTEKGKEMFLKMVEKTDVIIENFRTGTLDKWGIGYDKMKEANKDIILSHVTGYGQTGPYAKLPGFGTPVTAFSGMTYITGYPDRPPVSPSFSLTDYIAGLYTCMGTMMALYHRDVLHGKGQEVDVSLYESVFRFMEILCADYDKNGIIRERKPKLSGTSSPGGTYETKDHKWVVLVCSTDRTWEYLTTAMNKEELRSNPHFNTMKNRVANDPELDAIVSAWIGSYDYKDLKAIVDKEGVPVNLIYSIKDIFEDPQYIARHDVVEMAHPQLGTIKMPGIAPVFSETPGEIKWVGPELGAHNAEVYKAYLGLEASDLQALKAEGVI</sequence>
<dbReference type="InterPro" id="IPR003673">
    <property type="entry name" value="CoA-Trfase_fam_III"/>
</dbReference>
<dbReference type="InterPro" id="IPR023606">
    <property type="entry name" value="CoA-Trfase_III_dom_1_sf"/>
</dbReference>
<protein>
    <submittedName>
        <fullName evidence="3">Succinyl-CoA--L-malate CoA-transferase alpha subunit</fullName>
        <ecNumber evidence="3">2.8.3.22</ecNumber>
    </submittedName>
</protein>
<evidence type="ECO:0000313" key="3">
    <source>
        <dbReference type="EMBL" id="MPL97738.1"/>
    </source>
</evidence>
<proteinExistence type="predicted"/>
<accession>A0A644W2D7</accession>
<dbReference type="InterPro" id="IPR044855">
    <property type="entry name" value="CoA-Trfase_III_dom3_sf"/>
</dbReference>
<dbReference type="Pfam" id="PF02515">
    <property type="entry name" value="CoA_transf_3"/>
    <property type="match status" value="1"/>
</dbReference>
<dbReference type="Gene3D" id="3.40.50.10540">
    <property type="entry name" value="Crotonobetainyl-coa:carnitine coa-transferase, domain 1"/>
    <property type="match status" value="1"/>
</dbReference>
<keyword evidence="2" id="KW-0472">Membrane</keyword>
<dbReference type="EC" id="2.8.3.22" evidence="3"/>
<feature type="transmembrane region" description="Helical" evidence="2">
    <location>
        <begin position="12"/>
        <end position="36"/>
    </location>
</feature>
<evidence type="ECO:0000256" key="1">
    <source>
        <dbReference type="ARBA" id="ARBA00022679"/>
    </source>
</evidence>
<dbReference type="PANTHER" id="PTHR48207:SF3">
    <property type="entry name" value="SUCCINATE--HYDROXYMETHYLGLUTARATE COA-TRANSFERASE"/>
    <property type="match status" value="1"/>
</dbReference>
<keyword evidence="1 3" id="KW-0808">Transferase</keyword>
<evidence type="ECO:0000256" key="2">
    <source>
        <dbReference type="SAM" id="Phobius"/>
    </source>
</evidence>
<dbReference type="Gene3D" id="3.30.1540.10">
    <property type="entry name" value="formyl-coa transferase, domain 3"/>
    <property type="match status" value="1"/>
</dbReference>
<organism evidence="3">
    <name type="scientific">bioreactor metagenome</name>
    <dbReference type="NCBI Taxonomy" id="1076179"/>
    <lineage>
        <taxon>unclassified sequences</taxon>
        <taxon>metagenomes</taxon>
        <taxon>ecological metagenomes</taxon>
    </lineage>
</organism>
<name>A0A644W2D7_9ZZZZ</name>
<dbReference type="PANTHER" id="PTHR48207">
    <property type="entry name" value="SUCCINATE--HYDROXYMETHYLGLUTARATE COA-TRANSFERASE"/>
    <property type="match status" value="1"/>
</dbReference>
<gene>
    <name evidence="3" type="primary">smtA_1</name>
    <name evidence="3" type="ORF">SDC9_43933</name>
</gene>
<keyword evidence="2" id="KW-1133">Transmembrane helix</keyword>
<keyword evidence="2" id="KW-0812">Transmembrane</keyword>
<dbReference type="AlphaFoldDB" id="A0A644W2D7"/>
<dbReference type="GO" id="GO:0008410">
    <property type="term" value="F:CoA-transferase activity"/>
    <property type="evidence" value="ECO:0007669"/>
    <property type="project" value="TreeGrafter"/>
</dbReference>